<dbReference type="Pfam" id="PF00883">
    <property type="entry name" value="Peptidase_M17"/>
    <property type="match status" value="1"/>
</dbReference>
<evidence type="ECO:0000313" key="7">
    <source>
        <dbReference type="EMBL" id="KTR04804.1"/>
    </source>
</evidence>
<dbReference type="InterPro" id="IPR011356">
    <property type="entry name" value="Leucine_aapep/pepB"/>
</dbReference>
<keyword evidence="5" id="KW-0464">Manganese</keyword>
<organism evidence="7 8">
    <name type="scientific">Aureimonas ureilytica</name>
    <dbReference type="NCBI Taxonomy" id="401562"/>
    <lineage>
        <taxon>Bacteria</taxon>
        <taxon>Pseudomonadati</taxon>
        <taxon>Pseudomonadota</taxon>
        <taxon>Alphaproteobacteria</taxon>
        <taxon>Hyphomicrobiales</taxon>
        <taxon>Aurantimonadaceae</taxon>
        <taxon>Aureimonas</taxon>
    </lineage>
</organism>
<keyword evidence="4" id="KW-0378">Hydrolase</keyword>
<dbReference type="EMBL" id="LDQA01000029">
    <property type="protein sequence ID" value="KTR04804.1"/>
    <property type="molecule type" value="Genomic_DNA"/>
</dbReference>
<reference evidence="7 8" key="1">
    <citation type="journal article" date="2016" name="Front. Microbiol.">
        <title>Genomic Resource of Rice Seed Associated Bacteria.</title>
        <authorList>
            <person name="Midha S."/>
            <person name="Bansal K."/>
            <person name="Sharma S."/>
            <person name="Kumar N."/>
            <person name="Patil P.P."/>
            <person name="Chaudhry V."/>
            <person name="Patil P.B."/>
        </authorList>
    </citation>
    <scope>NUCLEOTIDE SEQUENCE [LARGE SCALE GENOMIC DNA]</scope>
    <source>
        <strain evidence="7 8">NS365</strain>
    </source>
</reference>
<accession>A0A175RPB9</accession>
<evidence type="ECO:0000313" key="8">
    <source>
        <dbReference type="Proteomes" id="UP000078529"/>
    </source>
</evidence>
<keyword evidence="2" id="KW-0031">Aminopeptidase</keyword>
<dbReference type="InterPro" id="IPR043472">
    <property type="entry name" value="Macro_dom-like"/>
</dbReference>
<dbReference type="GO" id="GO:0005737">
    <property type="term" value="C:cytoplasm"/>
    <property type="evidence" value="ECO:0007669"/>
    <property type="project" value="InterPro"/>
</dbReference>
<dbReference type="GO" id="GO:0070006">
    <property type="term" value="F:metalloaminopeptidase activity"/>
    <property type="evidence" value="ECO:0007669"/>
    <property type="project" value="InterPro"/>
</dbReference>
<evidence type="ECO:0000256" key="5">
    <source>
        <dbReference type="ARBA" id="ARBA00023211"/>
    </source>
</evidence>
<keyword evidence="3" id="KW-0645">Protease</keyword>
<dbReference type="PANTHER" id="PTHR11963:SF20">
    <property type="entry name" value="PEPTIDASE B"/>
    <property type="match status" value="1"/>
</dbReference>
<dbReference type="PANTHER" id="PTHR11963">
    <property type="entry name" value="LEUCINE AMINOPEPTIDASE-RELATED"/>
    <property type="match status" value="1"/>
</dbReference>
<dbReference type="PATRIC" id="fig|401562.4.peg.2673"/>
<dbReference type="SUPFAM" id="SSF53187">
    <property type="entry name" value="Zn-dependent exopeptidases"/>
    <property type="match status" value="1"/>
</dbReference>
<dbReference type="RefSeq" id="WP_058600991.1">
    <property type="nucleotide sequence ID" value="NZ_LDQA01000029.1"/>
</dbReference>
<dbReference type="Gene3D" id="3.40.220.10">
    <property type="entry name" value="Leucine Aminopeptidase, subunit E, domain 1"/>
    <property type="match status" value="1"/>
</dbReference>
<dbReference type="InterPro" id="IPR048816">
    <property type="entry name" value="Peptidase_M17_N_1"/>
</dbReference>
<dbReference type="PROSITE" id="PS00631">
    <property type="entry name" value="CYTOSOL_AP"/>
    <property type="match status" value="1"/>
</dbReference>
<dbReference type="AlphaFoldDB" id="A0A175RPB9"/>
<keyword evidence="8" id="KW-1185">Reference proteome</keyword>
<dbReference type="InterPro" id="IPR000819">
    <property type="entry name" value="Peptidase_M17_C"/>
</dbReference>
<dbReference type="PRINTS" id="PR00481">
    <property type="entry name" value="LAMNOPPTDASE"/>
</dbReference>
<evidence type="ECO:0000259" key="6">
    <source>
        <dbReference type="PROSITE" id="PS00631"/>
    </source>
</evidence>
<gene>
    <name evidence="7" type="ORF">NS365_14420</name>
</gene>
<proteinExistence type="inferred from homology"/>
<evidence type="ECO:0000256" key="1">
    <source>
        <dbReference type="ARBA" id="ARBA00009528"/>
    </source>
</evidence>
<dbReference type="GO" id="GO:0006508">
    <property type="term" value="P:proteolysis"/>
    <property type="evidence" value="ECO:0007669"/>
    <property type="project" value="UniProtKB-KW"/>
</dbReference>
<sequence>MTDRLLSSALDARSVHAVDEAGLERLPETARQWLDAAGYKASAGSVALFPLDGGRAGAVLGLGEPEAQSPAARALLTGALAQSLPAGDWALEGEHGLDPDLAALGFLLGSYRFERYLSKPGKAGARLALPEAADEAAVRLLASSVFLVRDLINTPTNDLLPDGIEAAARDVATEFGAEISTIVGDALLEQNFPMIHAVGRASSVAPRLIDMSWGPADAPRVTLVGKGVAFDTGGLDIKPASGMLLMKKDMGGAANVLGLARLVMGSKLPVRLRVLIPAVENAISANSFRPSDILRSRLGKSVEIGNTDAEGRLILADALALADEESPEILIDMATLTGAARVALGPDLPPFYTDDEAFAGEIAAASHALHDPLWRLPLWKPYAKNLASKVADTNNVTSDGFAGSVTAALFLQGFVSKAKSWAHFDVFGWRPQPGPLGPAGGEAQGIRALHHVLSGRYPRS</sequence>
<dbReference type="Proteomes" id="UP000078529">
    <property type="component" value="Unassembled WGS sequence"/>
</dbReference>
<protein>
    <submittedName>
        <fullName evidence="7">Cytochrome C oxidase subunit II</fullName>
    </submittedName>
</protein>
<name>A0A175RPB9_9HYPH</name>
<dbReference type="GO" id="GO:0030145">
    <property type="term" value="F:manganese ion binding"/>
    <property type="evidence" value="ECO:0007669"/>
    <property type="project" value="InterPro"/>
</dbReference>
<dbReference type="Pfam" id="PF21337">
    <property type="entry name" value="Peptidase_M17_N_1"/>
    <property type="match status" value="1"/>
</dbReference>
<dbReference type="CDD" id="cd00433">
    <property type="entry name" value="Peptidase_M17"/>
    <property type="match status" value="1"/>
</dbReference>
<comment type="caution">
    <text evidence="7">The sequence shown here is derived from an EMBL/GenBank/DDBJ whole genome shotgun (WGS) entry which is preliminary data.</text>
</comment>
<evidence type="ECO:0000256" key="2">
    <source>
        <dbReference type="ARBA" id="ARBA00022438"/>
    </source>
</evidence>
<dbReference type="Gene3D" id="3.40.630.10">
    <property type="entry name" value="Zn peptidases"/>
    <property type="match status" value="1"/>
</dbReference>
<comment type="similarity">
    <text evidence="1">Belongs to the peptidase M17 family.</text>
</comment>
<dbReference type="SUPFAM" id="SSF52949">
    <property type="entry name" value="Macro domain-like"/>
    <property type="match status" value="1"/>
</dbReference>
<feature type="domain" description="Cytosol aminopeptidase" evidence="6">
    <location>
        <begin position="306"/>
        <end position="313"/>
    </location>
</feature>
<evidence type="ECO:0000256" key="4">
    <source>
        <dbReference type="ARBA" id="ARBA00022801"/>
    </source>
</evidence>
<evidence type="ECO:0000256" key="3">
    <source>
        <dbReference type="ARBA" id="ARBA00022670"/>
    </source>
</evidence>